<accession>A0A9X1DC33</accession>
<sequence>MAKPVSLLALGGAAVLAGTALMVAQPFAGGTAKAADNATCSNDGGLSLPPGFCATIFADNVGHARQMVVAADGTLYVNTWMSQYFRTPPAAGGFLVALRDKDGDGKAEQVDRFGSLPRADGMGGGTGITIWKDGLYAEVDDKIVRYTLKPGERVPSGTPTVILDGLPMSGDHMMKPILIDKAGNLFINSGSPSNVCEKANRQPGSLGKDPCEELETRAGIWMYSATKAGQHFSAKERYASGIRNTGGLTFDSAGRLFAVQHGRDQLAQSWPALYDNRQGAELPAEELLQVNKGDNFGWPYCYYDGLQKKLVLAPEYGGDGGTSIGRCASAKPPVAAFGAHFAPTGLAYYAGGQFPSAYKGGVFISFHGSWNRAPLPQEGFRVTFQPLVNGKASAPAILFADGVTGPGKATGGATHRPTGIAVGPDGALYVSDDVAGRIWKISYKGPANAALTDAKAVIYEQAAAATGPTPLPPGFTADQVALGSRIYSGLERGGTCQGCHGENGKGSTIGPALTGEKWLWADGSVVSIAHVIGEGVTTPKQYPSGMPAKGGADLSDADVQAVAAYVWTLSHGK</sequence>
<keyword evidence="5" id="KW-0732">Signal</keyword>
<dbReference type="Pfam" id="PF00034">
    <property type="entry name" value="Cytochrom_C"/>
    <property type="match status" value="1"/>
</dbReference>
<keyword evidence="3 4" id="KW-0408">Iron</keyword>
<organism evidence="7 8">
    <name type="scientific">Sphingobium nicotianae</name>
    <dbReference type="NCBI Taxonomy" id="2782607"/>
    <lineage>
        <taxon>Bacteria</taxon>
        <taxon>Pseudomonadati</taxon>
        <taxon>Pseudomonadota</taxon>
        <taxon>Alphaproteobacteria</taxon>
        <taxon>Sphingomonadales</taxon>
        <taxon>Sphingomonadaceae</taxon>
        <taxon>Sphingobium</taxon>
    </lineage>
</organism>
<dbReference type="PANTHER" id="PTHR33546">
    <property type="entry name" value="LARGE, MULTIFUNCTIONAL SECRETED PROTEIN-RELATED"/>
    <property type="match status" value="1"/>
</dbReference>
<evidence type="ECO:0000313" key="8">
    <source>
        <dbReference type="Proteomes" id="UP001138757"/>
    </source>
</evidence>
<keyword evidence="2 4" id="KW-0479">Metal-binding</keyword>
<dbReference type="SUPFAM" id="SSF50952">
    <property type="entry name" value="Soluble quinoprotein glucose dehydrogenase"/>
    <property type="match status" value="1"/>
</dbReference>
<protein>
    <submittedName>
        <fullName evidence="7">PQQ-dependent sugar dehydrogenase</fullName>
    </submittedName>
</protein>
<gene>
    <name evidence="7" type="ORF">KK488_08165</name>
</gene>
<evidence type="ECO:0000256" key="2">
    <source>
        <dbReference type="ARBA" id="ARBA00022723"/>
    </source>
</evidence>
<dbReference type="GO" id="GO:0046872">
    <property type="term" value="F:metal ion binding"/>
    <property type="evidence" value="ECO:0007669"/>
    <property type="project" value="UniProtKB-KW"/>
</dbReference>
<keyword evidence="8" id="KW-1185">Reference proteome</keyword>
<evidence type="ECO:0000256" key="3">
    <source>
        <dbReference type="ARBA" id="ARBA00023004"/>
    </source>
</evidence>
<dbReference type="InterPro" id="IPR011042">
    <property type="entry name" value="6-blade_b-propeller_TolB-like"/>
</dbReference>
<name>A0A9X1DC33_9SPHN</name>
<evidence type="ECO:0000259" key="6">
    <source>
        <dbReference type="PROSITE" id="PS51007"/>
    </source>
</evidence>
<feature type="signal peptide" evidence="5">
    <location>
        <begin position="1"/>
        <end position="28"/>
    </location>
</feature>
<dbReference type="InterPro" id="IPR036909">
    <property type="entry name" value="Cyt_c-like_dom_sf"/>
</dbReference>
<dbReference type="GO" id="GO:0009055">
    <property type="term" value="F:electron transfer activity"/>
    <property type="evidence" value="ECO:0007669"/>
    <property type="project" value="InterPro"/>
</dbReference>
<evidence type="ECO:0000256" key="4">
    <source>
        <dbReference type="PROSITE-ProRule" id="PRU00433"/>
    </source>
</evidence>
<dbReference type="GO" id="GO:0020037">
    <property type="term" value="F:heme binding"/>
    <property type="evidence" value="ECO:0007669"/>
    <property type="project" value="InterPro"/>
</dbReference>
<dbReference type="RefSeq" id="WP_214622678.1">
    <property type="nucleotide sequence ID" value="NZ_JAHGAW010000005.1"/>
</dbReference>
<dbReference type="InterPro" id="IPR009056">
    <property type="entry name" value="Cyt_c-like_dom"/>
</dbReference>
<feature type="domain" description="Cytochrome c" evidence="6">
    <location>
        <begin position="478"/>
        <end position="570"/>
    </location>
</feature>
<evidence type="ECO:0000256" key="5">
    <source>
        <dbReference type="SAM" id="SignalP"/>
    </source>
</evidence>
<dbReference type="Gene3D" id="1.10.760.10">
    <property type="entry name" value="Cytochrome c-like domain"/>
    <property type="match status" value="1"/>
</dbReference>
<dbReference type="PANTHER" id="PTHR33546:SF1">
    <property type="entry name" value="LARGE, MULTIFUNCTIONAL SECRETED PROTEIN"/>
    <property type="match status" value="1"/>
</dbReference>
<dbReference type="Pfam" id="PF22807">
    <property type="entry name" value="TrAA12"/>
    <property type="match status" value="1"/>
</dbReference>
<dbReference type="EMBL" id="JAHGAW010000005">
    <property type="protein sequence ID" value="MBT2186918.1"/>
    <property type="molecule type" value="Genomic_DNA"/>
</dbReference>
<dbReference type="AlphaFoldDB" id="A0A9X1DC33"/>
<proteinExistence type="predicted"/>
<dbReference type="InterPro" id="IPR054539">
    <property type="entry name" value="Beta-prop_PDH"/>
</dbReference>
<evidence type="ECO:0000256" key="1">
    <source>
        <dbReference type="ARBA" id="ARBA00022617"/>
    </source>
</evidence>
<feature type="chain" id="PRO_5040828365" evidence="5">
    <location>
        <begin position="29"/>
        <end position="573"/>
    </location>
</feature>
<dbReference type="SUPFAM" id="SSF46626">
    <property type="entry name" value="Cytochrome c"/>
    <property type="match status" value="1"/>
</dbReference>
<evidence type="ECO:0000313" key="7">
    <source>
        <dbReference type="EMBL" id="MBT2186918.1"/>
    </source>
</evidence>
<reference evidence="7" key="1">
    <citation type="submission" date="2021-05" db="EMBL/GenBank/DDBJ databases">
        <title>Genome of Sphingobium sp. strain.</title>
        <authorList>
            <person name="Fan R."/>
        </authorList>
    </citation>
    <scope>NUCLEOTIDE SEQUENCE</scope>
    <source>
        <strain evidence="7">H33</strain>
    </source>
</reference>
<dbReference type="Proteomes" id="UP001138757">
    <property type="component" value="Unassembled WGS sequence"/>
</dbReference>
<dbReference type="Gene3D" id="2.120.10.30">
    <property type="entry name" value="TolB, C-terminal domain"/>
    <property type="match status" value="1"/>
</dbReference>
<keyword evidence="1 4" id="KW-0349">Heme</keyword>
<comment type="caution">
    <text evidence="7">The sequence shown here is derived from an EMBL/GenBank/DDBJ whole genome shotgun (WGS) entry which is preliminary data.</text>
</comment>
<dbReference type="InterPro" id="IPR011041">
    <property type="entry name" value="Quinoprot_gluc/sorb_DH_b-prop"/>
</dbReference>
<dbReference type="PROSITE" id="PS51007">
    <property type="entry name" value="CYTC"/>
    <property type="match status" value="1"/>
</dbReference>